<comment type="caution">
    <text evidence="1">The sequence shown here is derived from an EMBL/GenBank/DDBJ whole genome shotgun (WGS) entry which is preliminary data.</text>
</comment>
<reference evidence="1 2" key="1">
    <citation type="journal article" date="2020" name="Cell">
        <title>Large-Scale Comparative Analyses of Tick Genomes Elucidate Their Genetic Diversity and Vector Capacities.</title>
        <authorList>
            <consortium name="Tick Genome and Microbiome Consortium (TIGMIC)"/>
            <person name="Jia N."/>
            <person name="Wang J."/>
            <person name="Shi W."/>
            <person name="Du L."/>
            <person name="Sun Y."/>
            <person name="Zhan W."/>
            <person name="Jiang J.F."/>
            <person name="Wang Q."/>
            <person name="Zhang B."/>
            <person name="Ji P."/>
            <person name="Bell-Sakyi L."/>
            <person name="Cui X.M."/>
            <person name="Yuan T.T."/>
            <person name="Jiang B.G."/>
            <person name="Yang W.F."/>
            <person name="Lam T.T."/>
            <person name="Chang Q.C."/>
            <person name="Ding S.J."/>
            <person name="Wang X.J."/>
            <person name="Zhu J.G."/>
            <person name="Ruan X.D."/>
            <person name="Zhao L."/>
            <person name="Wei J.T."/>
            <person name="Ye R.Z."/>
            <person name="Que T.C."/>
            <person name="Du C.H."/>
            <person name="Zhou Y.H."/>
            <person name="Cheng J.X."/>
            <person name="Dai P.F."/>
            <person name="Guo W.B."/>
            <person name="Han X.H."/>
            <person name="Huang E.J."/>
            <person name="Li L.F."/>
            <person name="Wei W."/>
            <person name="Gao Y.C."/>
            <person name="Liu J.Z."/>
            <person name="Shao H.Z."/>
            <person name="Wang X."/>
            <person name="Wang C.C."/>
            <person name="Yang T.C."/>
            <person name="Huo Q.B."/>
            <person name="Li W."/>
            <person name="Chen H.Y."/>
            <person name="Chen S.E."/>
            <person name="Zhou L.G."/>
            <person name="Ni X.B."/>
            <person name="Tian J.H."/>
            <person name="Sheng Y."/>
            <person name="Liu T."/>
            <person name="Pan Y.S."/>
            <person name="Xia L.Y."/>
            <person name="Li J."/>
            <person name="Zhao F."/>
            <person name="Cao W.C."/>
        </authorList>
    </citation>
    <scope>NUCLEOTIDE SEQUENCE [LARGE SCALE GENOMIC DNA]</scope>
    <source>
        <strain evidence="1">Iper-2018</strain>
    </source>
</reference>
<protein>
    <submittedName>
        <fullName evidence="1">Uncharacterized protein</fullName>
    </submittedName>
</protein>
<dbReference type="Proteomes" id="UP000805193">
    <property type="component" value="Unassembled WGS sequence"/>
</dbReference>
<evidence type="ECO:0000313" key="2">
    <source>
        <dbReference type="Proteomes" id="UP000805193"/>
    </source>
</evidence>
<keyword evidence="2" id="KW-1185">Reference proteome</keyword>
<dbReference type="EMBL" id="JABSTQ010010286">
    <property type="protein sequence ID" value="KAG0422003.1"/>
    <property type="molecule type" value="Genomic_DNA"/>
</dbReference>
<accession>A0AC60PM12</accession>
<gene>
    <name evidence="1" type="ORF">HPB47_002147</name>
</gene>
<evidence type="ECO:0000313" key="1">
    <source>
        <dbReference type="EMBL" id="KAG0422003.1"/>
    </source>
</evidence>
<proteinExistence type="predicted"/>
<sequence>MSFDQVNASHLSTAVRVNRRTGQPELLHTWTKRHGLSPLPAAIGELLSVPLKERQPLPRSREESLDLCKKHGSGCHILVSDKQFQGLLISTASMRGAMPASPEFLGIDATYKLLDMRTPVYIIYNED</sequence>
<organism evidence="1 2">
    <name type="scientific">Ixodes persulcatus</name>
    <name type="common">Taiga tick</name>
    <dbReference type="NCBI Taxonomy" id="34615"/>
    <lineage>
        <taxon>Eukaryota</taxon>
        <taxon>Metazoa</taxon>
        <taxon>Ecdysozoa</taxon>
        <taxon>Arthropoda</taxon>
        <taxon>Chelicerata</taxon>
        <taxon>Arachnida</taxon>
        <taxon>Acari</taxon>
        <taxon>Parasitiformes</taxon>
        <taxon>Ixodida</taxon>
        <taxon>Ixodoidea</taxon>
        <taxon>Ixodidae</taxon>
        <taxon>Ixodinae</taxon>
        <taxon>Ixodes</taxon>
    </lineage>
</organism>
<name>A0AC60PM12_IXOPE</name>